<keyword evidence="7" id="KW-1185">Reference proteome</keyword>
<organism evidence="6 7">
    <name type="scientific">Phytophthora megakarya</name>
    <dbReference type="NCBI Taxonomy" id="4795"/>
    <lineage>
        <taxon>Eukaryota</taxon>
        <taxon>Sar</taxon>
        <taxon>Stramenopiles</taxon>
        <taxon>Oomycota</taxon>
        <taxon>Peronosporomycetes</taxon>
        <taxon>Peronosporales</taxon>
        <taxon>Peronosporaceae</taxon>
        <taxon>Phytophthora</taxon>
    </lineage>
</organism>
<accession>A0A225VIA0</accession>
<dbReference type="AlphaFoldDB" id="A0A225VIA0"/>
<proteinExistence type="inferred from homology"/>
<dbReference type="OrthoDB" id="114025at2759"/>
<evidence type="ECO:0000256" key="5">
    <source>
        <dbReference type="RuleBase" id="RU367124"/>
    </source>
</evidence>
<feature type="chain" id="PRO_5028514017" description="RxLR effector protein" evidence="5">
    <location>
        <begin position="24"/>
        <end position="140"/>
    </location>
</feature>
<feature type="signal peptide" evidence="5">
    <location>
        <begin position="1"/>
        <end position="23"/>
    </location>
</feature>
<comment type="similarity">
    <text evidence="2 5">Belongs to the RxLR effector family.</text>
</comment>
<comment type="function">
    <text evidence="5">Effector that suppresses plant defense responses during pathogen infection.</text>
</comment>
<dbReference type="InterPro" id="IPR031825">
    <property type="entry name" value="RXLR"/>
</dbReference>
<evidence type="ECO:0000256" key="1">
    <source>
        <dbReference type="ARBA" id="ARBA00004613"/>
    </source>
</evidence>
<evidence type="ECO:0000256" key="4">
    <source>
        <dbReference type="ARBA" id="ARBA00022729"/>
    </source>
</evidence>
<dbReference type="GO" id="GO:0005576">
    <property type="term" value="C:extracellular region"/>
    <property type="evidence" value="ECO:0007669"/>
    <property type="project" value="UniProtKB-SubCell"/>
</dbReference>
<dbReference type="Proteomes" id="UP000198211">
    <property type="component" value="Unassembled WGS sequence"/>
</dbReference>
<sequence>MRLSVFLSAAVVALFAVVLPTEAQQFKLVETEGILSTGVANDVQHQRYLRAEIENDTTNGERRLQKKLPLSFVKDLLAKESLRQSTFETWYEAKLSVKRLAKSLKLKRTHLRRVDGVLNSKRKDQVELLNYYRAFRKGLE</sequence>
<comment type="domain">
    <text evidence="5">The RxLR-dEER motif acts to carry the protein into the host cell cytoplasm through binding to cell surface phosphatidylinositol-3-phosphate.</text>
</comment>
<comment type="caution">
    <text evidence="6">The sequence shown here is derived from an EMBL/GenBank/DDBJ whole genome shotgun (WGS) entry which is preliminary data.</text>
</comment>
<reference evidence="7" key="1">
    <citation type="submission" date="2017-03" db="EMBL/GenBank/DDBJ databases">
        <title>Phytopthora megakarya and P. palmivora, two closely related causual agents of cacao black pod achieved similar genome size and gene model numbers by different mechanisms.</title>
        <authorList>
            <person name="Ali S."/>
            <person name="Shao J."/>
            <person name="Larry D.J."/>
            <person name="Kronmiller B."/>
            <person name="Shen D."/>
            <person name="Strem M.D."/>
            <person name="Melnick R.L."/>
            <person name="Guiltinan M.J."/>
            <person name="Tyler B.M."/>
            <person name="Meinhardt L.W."/>
            <person name="Bailey B.A."/>
        </authorList>
    </citation>
    <scope>NUCLEOTIDE SEQUENCE [LARGE SCALE GENOMIC DNA]</scope>
    <source>
        <strain evidence="7">zdho120</strain>
    </source>
</reference>
<dbReference type="EMBL" id="NBNE01004485">
    <property type="protein sequence ID" value="OWZ05336.1"/>
    <property type="molecule type" value="Genomic_DNA"/>
</dbReference>
<gene>
    <name evidence="6" type="ORF">PHMEG_00022595</name>
</gene>
<evidence type="ECO:0000313" key="6">
    <source>
        <dbReference type="EMBL" id="OWZ05336.1"/>
    </source>
</evidence>
<keyword evidence="3 5" id="KW-0964">Secreted</keyword>
<name>A0A225VIA0_9STRA</name>
<evidence type="ECO:0000256" key="2">
    <source>
        <dbReference type="ARBA" id="ARBA00010400"/>
    </source>
</evidence>
<evidence type="ECO:0000256" key="3">
    <source>
        <dbReference type="ARBA" id="ARBA00022525"/>
    </source>
</evidence>
<keyword evidence="4 5" id="KW-0732">Signal</keyword>
<dbReference type="Pfam" id="PF16810">
    <property type="entry name" value="RXLR"/>
    <property type="match status" value="1"/>
</dbReference>
<comment type="subcellular location">
    <subcellularLocation>
        <location evidence="1 5">Secreted</location>
    </subcellularLocation>
</comment>
<protein>
    <recommendedName>
        <fullName evidence="5">RxLR effector protein</fullName>
    </recommendedName>
</protein>
<evidence type="ECO:0000313" key="7">
    <source>
        <dbReference type="Proteomes" id="UP000198211"/>
    </source>
</evidence>